<comment type="caution">
    <text evidence="3">The sequence shown here is derived from an EMBL/GenBank/DDBJ whole genome shotgun (WGS) entry which is preliminary data.</text>
</comment>
<dbReference type="PANTHER" id="PTHR43364:SF4">
    <property type="entry name" value="NAD(P)-LINKED OXIDOREDUCTASE SUPERFAMILY PROTEIN"/>
    <property type="match status" value="1"/>
</dbReference>
<dbReference type="AlphaFoldDB" id="A0A2T2WM68"/>
<dbReference type="PANTHER" id="PTHR43364">
    <property type="entry name" value="NADH-SPECIFIC METHYLGLYOXAL REDUCTASE-RELATED"/>
    <property type="match status" value="1"/>
</dbReference>
<sequence length="326" mass="36387">MDNADKNPPRYCLGQSNTRLSPIGLGTWQFSQGQGMVGKFWPRLAPALIMSIVDEAINHGIDWFDTAEVYGGGRSEEALATALDDLNILADDVYIATKWWPVLRSARHLETSAQKRLMRLHQRPITLYQIHQPYSHSSIPRQMEAMARLIDEGLIRHAGVSNFSAQQMRQAYQALKAHGHTLVSNQVRYNLLDRRIETNGVMQAAADLGVSIIAYSPLGQGLLTGKFHDRHQLPEGFRRLSPHFRLAFLHKTRALIDALRQMAQAYEVTPSQVALNWIISQPGLTVFAIPGATRVSQAAQNAGAMAFRLSASDRQALDHLTSDFSR</sequence>
<dbReference type="Proteomes" id="UP000241848">
    <property type="component" value="Unassembled WGS sequence"/>
</dbReference>
<dbReference type="InterPro" id="IPR036812">
    <property type="entry name" value="NAD(P)_OxRdtase_dom_sf"/>
</dbReference>
<accession>A0A2T2WM68</accession>
<evidence type="ECO:0000256" key="1">
    <source>
        <dbReference type="ARBA" id="ARBA00023002"/>
    </source>
</evidence>
<dbReference type="Pfam" id="PF00248">
    <property type="entry name" value="Aldo_ket_red"/>
    <property type="match status" value="1"/>
</dbReference>
<dbReference type="GO" id="GO:0016491">
    <property type="term" value="F:oxidoreductase activity"/>
    <property type="evidence" value="ECO:0007669"/>
    <property type="project" value="UniProtKB-KW"/>
</dbReference>
<dbReference type="InterPro" id="IPR020471">
    <property type="entry name" value="AKR"/>
</dbReference>
<reference evidence="3 4" key="1">
    <citation type="journal article" date="2014" name="BMC Genomics">
        <title>Comparison of environmental and isolate Sulfobacillus genomes reveals diverse carbon, sulfur, nitrogen, and hydrogen metabolisms.</title>
        <authorList>
            <person name="Justice N.B."/>
            <person name="Norman A."/>
            <person name="Brown C.T."/>
            <person name="Singh A."/>
            <person name="Thomas B.C."/>
            <person name="Banfield J.F."/>
        </authorList>
    </citation>
    <scope>NUCLEOTIDE SEQUENCE [LARGE SCALE GENOMIC DNA]</scope>
    <source>
        <strain evidence="3">AMDSBA3</strain>
    </source>
</reference>
<organism evidence="3 4">
    <name type="scientific">Sulfobacillus acidophilus</name>
    <dbReference type="NCBI Taxonomy" id="53633"/>
    <lineage>
        <taxon>Bacteria</taxon>
        <taxon>Bacillati</taxon>
        <taxon>Bacillota</taxon>
        <taxon>Clostridia</taxon>
        <taxon>Eubacteriales</taxon>
        <taxon>Clostridiales Family XVII. Incertae Sedis</taxon>
        <taxon>Sulfobacillus</taxon>
    </lineage>
</organism>
<dbReference type="InterPro" id="IPR050523">
    <property type="entry name" value="AKR_Detox_Biosynth"/>
</dbReference>
<dbReference type="InterPro" id="IPR023210">
    <property type="entry name" value="NADP_OxRdtase_dom"/>
</dbReference>
<evidence type="ECO:0000259" key="2">
    <source>
        <dbReference type="Pfam" id="PF00248"/>
    </source>
</evidence>
<dbReference type="SUPFAM" id="SSF51430">
    <property type="entry name" value="NAD(P)-linked oxidoreductase"/>
    <property type="match status" value="1"/>
</dbReference>
<name>A0A2T2WM68_9FIRM</name>
<feature type="domain" description="NADP-dependent oxidoreductase" evidence="2">
    <location>
        <begin position="22"/>
        <end position="320"/>
    </location>
</feature>
<dbReference type="CDD" id="cd19093">
    <property type="entry name" value="AKR_AtPLR-like"/>
    <property type="match status" value="1"/>
</dbReference>
<dbReference type="Gene3D" id="3.20.20.100">
    <property type="entry name" value="NADP-dependent oxidoreductase domain"/>
    <property type="match status" value="1"/>
</dbReference>
<evidence type="ECO:0000313" key="4">
    <source>
        <dbReference type="Proteomes" id="UP000241848"/>
    </source>
</evidence>
<evidence type="ECO:0000313" key="3">
    <source>
        <dbReference type="EMBL" id="PSR23332.1"/>
    </source>
</evidence>
<dbReference type="PRINTS" id="PR00069">
    <property type="entry name" value="ALDKETRDTASE"/>
</dbReference>
<gene>
    <name evidence="3" type="ORF">C7B45_03175</name>
</gene>
<dbReference type="EMBL" id="PXYV01000006">
    <property type="protein sequence ID" value="PSR23332.1"/>
    <property type="molecule type" value="Genomic_DNA"/>
</dbReference>
<protein>
    <submittedName>
        <fullName evidence="3">Aldo/keto reductase</fullName>
    </submittedName>
</protein>
<proteinExistence type="predicted"/>
<keyword evidence="1" id="KW-0560">Oxidoreductase</keyword>